<gene>
    <name evidence="1" type="ORF">NDU88_004922</name>
</gene>
<accession>A0AAV7SK70</accession>
<dbReference type="Proteomes" id="UP001066276">
    <property type="component" value="Chromosome 4_2"/>
</dbReference>
<sequence>LHTYFAERWNFVTYVKGGGSCQNHPLGFKVYKGSSSCCMLFYPNATHLFCL</sequence>
<dbReference type="EMBL" id="JANPWB010000008">
    <property type="protein sequence ID" value="KAJ1164485.1"/>
    <property type="molecule type" value="Genomic_DNA"/>
</dbReference>
<name>A0AAV7SK70_PLEWA</name>
<keyword evidence="2" id="KW-1185">Reference proteome</keyword>
<organism evidence="1 2">
    <name type="scientific">Pleurodeles waltl</name>
    <name type="common">Iberian ribbed newt</name>
    <dbReference type="NCBI Taxonomy" id="8319"/>
    <lineage>
        <taxon>Eukaryota</taxon>
        <taxon>Metazoa</taxon>
        <taxon>Chordata</taxon>
        <taxon>Craniata</taxon>
        <taxon>Vertebrata</taxon>
        <taxon>Euteleostomi</taxon>
        <taxon>Amphibia</taxon>
        <taxon>Batrachia</taxon>
        <taxon>Caudata</taxon>
        <taxon>Salamandroidea</taxon>
        <taxon>Salamandridae</taxon>
        <taxon>Pleurodelinae</taxon>
        <taxon>Pleurodeles</taxon>
    </lineage>
</organism>
<evidence type="ECO:0000313" key="2">
    <source>
        <dbReference type="Proteomes" id="UP001066276"/>
    </source>
</evidence>
<feature type="non-terminal residue" evidence="1">
    <location>
        <position position="1"/>
    </location>
</feature>
<comment type="caution">
    <text evidence="1">The sequence shown here is derived from an EMBL/GenBank/DDBJ whole genome shotgun (WGS) entry which is preliminary data.</text>
</comment>
<reference evidence="1" key="1">
    <citation type="journal article" date="2022" name="bioRxiv">
        <title>Sequencing and chromosome-scale assembly of the giantPleurodeles waltlgenome.</title>
        <authorList>
            <person name="Brown T."/>
            <person name="Elewa A."/>
            <person name="Iarovenko S."/>
            <person name="Subramanian E."/>
            <person name="Araus A.J."/>
            <person name="Petzold A."/>
            <person name="Susuki M."/>
            <person name="Suzuki K.-i.T."/>
            <person name="Hayashi T."/>
            <person name="Toyoda A."/>
            <person name="Oliveira C."/>
            <person name="Osipova E."/>
            <person name="Leigh N.D."/>
            <person name="Simon A."/>
            <person name="Yun M.H."/>
        </authorList>
    </citation>
    <scope>NUCLEOTIDE SEQUENCE</scope>
    <source>
        <strain evidence="1">20211129_DDA</strain>
        <tissue evidence="1">Liver</tissue>
    </source>
</reference>
<evidence type="ECO:0000313" key="1">
    <source>
        <dbReference type="EMBL" id="KAJ1164485.1"/>
    </source>
</evidence>
<dbReference type="AlphaFoldDB" id="A0AAV7SK70"/>
<protein>
    <submittedName>
        <fullName evidence="1">Uncharacterized protein</fullName>
    </submittedName>
</protein>
<feature type="non-terminal residue" evidence="1">
    <location>
        <position position="51"/>
    </location>
</feature>
<proteinExistence type="predicted"/>